<name>A0A2L2X7W7_9FIRM</name>
<evidence type="ECO:0000313" key="3">
    <source>
        <dbReference type="Proteomes" id="UP000239549"/>
    </source>
</evidence>
<evidence type="ECO:0000256" key="1">
    <source>
        <dbReference type="SAM" id="Phobius"/>
    </source>
</evidence>
<evidence type="ECO:0000313" key="2">
    <source>
        <dbReference type="EMBL" id="GBF32297.1"/>
    </source>
</evidence>
<protein>
    <submittedName>
        <fullName evidence="2">Uncharacterized protein</fullName>
    </submittedName>
</protein>
<keyword evidence="1" id="KW-0812">Transmembrane</keyword>
<gene>
    <name evidence="2" type="ORF">DCCM_0491</name>
</gene>
<keyword evidence="1" id="KW-1133">Transmembrane helix</keyword>
<sequence length="61" mass="6711">MRKMLLDLIRDNRGVTVLEYTLWAFIIGGVSIAIWQGIGDSLRPVINTGTQSLTNITSSGF</sequence>
<dbReference type="OrthoDB" id="5325135at2"/>
<dbReference type="EMBL" id="BFAV01000020">
    <property type="protein sequence ID" value="GBF32297.1"/>
    <property type="molecule type" value="Genomic_DNA"/>
</dbReference>
<keyword evidence="1" id="KW-0472">Membrane</keyword>
<reference evidence="3" key="1">
    <citation type="submission" date="2018-02" db="EMBL/GenBank/DDBJ databases">
        <title>Genome sequence of Desulfocucumis palustris strain NAW-5.</title>
        <authorList>
            <person name="Watanabe M."/>
            <person name="Kojima H."/>
            <person name="Fukui M."/>
        </authorList>
    </citation>
    <scope>NUCLEOTIDE SEQUENCE [LARGE SCALE GENOMIC DNA]</scope>
    <source>
        <strain evidence="3">NAW-5</strain>
    </source>
</reference>
<dbReference type="RefSeq" id="WP_104370854.1">
    <property type="nucleotide sequence ID" value="NZ_BFAV01000020.1"/>
</dbReference>
<proteinExistence type="predicted"/>
<feature type="transmembrane region" description="Helical" evidence="1">
    <location>
        <begin position="20"/>
        <end position="38"/>
    </location>
</feature>
<comment type="caution">
    <text evidence="2">The sequence shown here is derived from an EMBL/GenBank/DDBJ whole genome shotgun (WGS) entry which is preliminary data.</text>
</comment>
<keyword evidence="3" id="KW-1185">Reference proteome</keyword>
<organism evidence="2 3">
    <name type="scientific">Desulfocucumis palustris</name>
    <dbReference type="NCBI Taxonomy" id="1898651"/>
    <lineage>
        <taxon>Bacteria</taxon>
        <taxon>Bacillati</taxon>
        <taxon>Bacillota</taxon>
        <taxon>Clostridia</taxon>
        <taxon>Eubacteriales</taxon>
        <taxon>Desulfocucumaceae</taxon>
        <taxon>Desulfocucumis</taxon>
    </lineage>
</organism>
<accession>A0A2L2X7W7</accession>
<dbReference type="Proteomes" id="UP000239549">
    <property type="component" value="Unassembled WGS sequence"/>
</dbReference>
<dbReference type="AlphaFoldDB" id="A0A2L2X7W7"/>